<keyword evidence="3" id="KW-1185">Reference proteome</keyword>
<dbReference type="Proteomes" id="UP000092884">
    <property type="component" value="Chromosome"/>
</dbReference>
<gene>
    <name evidence="1" type="ORF">BBW65_05580</name>
    <name evidence="2" type="ORF">BBW65_07075</name>
</gene>
<evidence type="ECO:0000313" key="2">
    <source>
        <dbReference type="EMBL" id="ANV98570.1"/>
    </source>
</evidence>
<dbReference type="STRING" id="222136.BBW65_05580"/>
<dbReference type="RefSeq" id="WP_066340855.1">
    <property type="nucleotide sequence ID" value="NZ_CP016503.1"/>
</dbReference>
<protein>
    <submittedName>
        <fullName evidence="1">Phage virion morphogenesis protein</fullName>
    </submittedName>
</protein>
<dbReference type="KEGG" id="het:BBW65_05580"/>
<reference evidence="3" key="2">
    <citation type="submission" date="2016-07" db="EMBL/GenBank/DDBJ databases">
        <authorList>
            <person name="Florea S."/>
            <person name="Webb J.S."/>
            <person name="Jaromczyk J."/>
            <person name="Schardl C.L."/>
        </authorList>
    </citation>
    <scope>NUCLEOTIDE SEQUENCE [LARGE SCALE GENOMIC DNA]</scope>
    <source>
        <strain evidence="3">MIT 01-6242</strain>
    </source>
</reference>
<sequence>MKDLNSLSAFLQDLSKKAQDLTPILYHTQDALYQKTMDSFEKERDPFGNPWAPTKKKKPLKQKILQDTGVLKASIIARNNRVDKVSIGSNLSYAPIHQFGGHAGKGGKAFIPPRAYLPTHKGKIPGDLKRSIKQAIKKHFGF</sequence>
<name>A0A1B1U6D0_9HELI</name>
<dbReference type="AlphaFoldDB" id="A0A1B1U6D0"/>
<accession>A0A1B1U6D0</accession>
<dbReference type="EMBL" id="CP016503">
    <property type="protein sequence ID" value="ANV98570.1"/>
    <property type="molecule type" value="Genomic_DNA"/>
</dbReference>
<reference evidence="1" key="1">
    <citation type="submission" date="2016-07" db="EMBL/GenBank/DDBJ databases">
        <authorList>
            <person name="Mannion A."/>
            <person name="Shen Z."/>
            <person name="Fox J.G."/>
        </authorList>
    </citation>
    <scope>NUCLEOTIDE SEQUENCE</scope>
    <source>
        <strain evidence="1">MIT 01-6242</strain>
    </source>
</reference>
<dbReference type="OrthoDB" id="1807756at2"/>
<dbReference type="EMBL" id="CP016503">
    <property type="protein sequence ID" value="ANV98300.1"/>
    <property type="molecule type" value="Genomic_DNA"/>
</dbReference>
<dbReference type="InterPro" id="IPR006522">
    <property type="entry name" value="Phage_virion_morphogenesis"/>
</dbReference>
<dbReference type="KEGG" id="het:BBW65_07075"/>
<proteinExistence type="predicted"/>
<organism evidence="1 3">
    <name type="scientific">Helicobacter enhydrae</name>
    <dbReference type="NCBI Taxonomy" id="222136"/>
    <lineage>
        <taxon>Bacteria</taxon>
        <taxon>Pseudomonadati</taxon>
        <taxon>Campylobacterota</taxon>
        <taxon>Epsilonproteobacteria</taxon>
        <taxon>Campylobacterales</taxon>
        <taxon>Helicobacteraceae</taxon>
        <taxon>Helicobacter</taxon>
    </lineage>
</organism>
<dbReference type="NCBIfam" id="TIGR01635">
    <property type="entry name" value="tail_comp_S"/>
    <property type="match status" value="1"/>
</dbReference>
<dbReference type="Pfam" id="PF05069">
    <property type="entry name" value="Phage_tail_S"/>
    <property type="match status" value="1"/>
</dbReference>
<evidence type="ECO:0000313" key="3">
    <source>
        <dbReference type="Proteomes" id="UP000092884"/>
    </source>
</evidence>
<evidence type="ECO:0000313" key="1">
    <source>
        <dbReference type="EMBL" id="ANV98300.1"/>
    </source>
</evidence>